<keyword evidence="2" id="KW-1133">Transmembrane helix</keyword>
<keyword evidence="2" id="KW-0812">Transmembrane</keyword>
<accession>A0ABQ8JQF9</accession>
<feature type="transmembrane region" description="Helical" evidence="2">
    <location>
        <begin position="595"/>
        <end position="617"/>
    </location>
</feature>
<feature type="region of interest" description="Disordered" evidence="1">
    <location>
        <begin position="1"/>
        <end position="37"/>
    </location>
</feature>
<feature type="region of interest" description="Disordered" evidence="1">
    <location>
        <begin position="1165"/>
        <end position="1192"/>
    </location>
</feature>
<feature type="compositionally biased region" description="Basic and acidic residues" evidence="1">
    <location>
        <begin position="1167"/>
        <end position="1185"/>
    </location>
</feature>
<protein>
    <submittedName>
        <fullName evidence="3">Uncharacterized protein</fullName>
    </submittedName>
</protein>
<keyword evidence="4" id="KW-1185">Reference proteome</keyword>
<evidence type="ECO:0000256" key="1">
    <source>
        <dbReference type="SAM" id="MobiDB-lite"/>
    </source>
</evidence>
<keyword evidence="2" id="KW-0472">Membrane</keyword>
<name>A0ABQ8JQF9_DERPT</name>
<feature type="non-terminal residue" evidence="3">
    <location>
        <position position="1"/>
    </location>
</feature>
<proteinExistence type="predicted"/>
<feature type="compositionally biased region" description="Polar residues" evidence="1">
    <location>
        <begin position="26"/>
        <end position="37"/>
    </location>
</feature>
<feature type="transmembrane region" description="Helical" evidence="2">
    <location>
        <begin position="337"/>
        <end position="355"/>
    </location>
</feature>
<dbReference type="SUPFAM" id="SSF101447">
    <property type="entry name" value="Formin homology 2 domain (FH2 domain)"/>
    <property type="match status" value="1"/>
</dbReference>
<evidence type="ECO:0000256" key="2">
    <source>
        <dbReference type="SAM" id="Phobius"/>
    </source>
</evidence>
<feature type="transmembrane region" description="Helical" evidence="2">
    <location>
        <begin position="235"/>
        <end position="257"/>
    </location>
</feature>
<gene>
    <name evidence="3" type="ORF">DERP_004711</name>
</gene>
<feature type="transmembrane region" description="Helical" evidence="2">
    <location>
        <begin position="197"/>
        <end position="214"/>
    </location>
</feature>
<feature type="transmembrane region" description="Helical" evidence="2">
    <location>
        <begin position="629"/>
        <end position="649"/>
    </location>
</feature>
<feature type="transmembrane region" description="Helical" evidence="2">
    <location>
        <begin position="514"/>
        <end position="535"/>
    </location>
</feature>
<feature type="transmembrane region" description="Helical" evidence="2">
    <location>
        <begin position="555"/>
        <end position="583"/>
    </location>
</feature>
<dbReference type="Proteomes" id="UP000887458">
    <property type="component" value="Unassembled WGS sequence"/>
</dbReference>
<feature type="transmembrane region" description="Helical" evidence="2">
    <location>
        <begin position="485"/>
        <end position="508"/>
    </location>
</feature>
<sequence length="1309" mass="153599">NPGGNCRMTPPLPTPPPPPPPPPPHSQSFYHQPSSSFDWNHQYKSSTNNHNHRIESSSEFDSSKLFQKYLTKMSTNIINEQRNSKQQQHSHYQQPRSRFSMVNNFTENNYDCPTTTATMTNYHNHHLKPKIYQQHLPNKHRNSQQQLVRQKSDHSEFICSDVIRSTNFNNKNDDQLASMFVVDQQSSTSTTKKSRCILFSQIYLIIHISITICLNKTKDMETLSENIQNSRDLIIDFYLFYLLVASLFFFILLRYYAVPRFNNNDNNLITFNELTEQTPILFGAIILGFSELAQCLIELIGCVETDSFVIPVIKFCYHIAFMHFLLSQIIYSDYIGLRNIAIAHLLSTQISLWLLSISSSSSSSKHHYGHVGQQQKYCCDYKLDLKTFRIVLFNNYNDDNGHQFFNDNNNNNNVTLKMNENHHWENPDTFQISLFILNNQFKFLTIFILITIWFTQNQSKINSIRAKLSEEEIIRSAYLNPSGRLYMFGGFMVGSVFLLTSIISIIFFDNRMLQYSASIFIQIMIIIISMTGLIIRKHQILDADEPKYQINILKYHFIIFVTMFLVYNVSIMNFITFFIKLITTTTNSKTTTTTIIQMIIPILSVISSIFLIIQVTVQSYLLRLQGKKLINMTHVFSLLAIANFALWIIDISIIVNDQNLWPIHHQQEIFSTNDESSSIIKHSSDSNYLRNIMNIFIPINQNSVLFTSSSSSSKHHHQNYQQQNHNVVVVDKQPIEPIELNEEEYCLFILTTLFNAHYLPWLKDQTPTDYFQNFVERFNSFSQNIDQAFPQMHYNRKKFAINLANKCCFKIARKLLISIESVKTTTTKTIDDGNDNNDDQHDFAVQSNYDQQQSSSFWLEINNILKIPIEIESNFQSSIEIPNELNLNKMIIKGFQQQKYRQEEDLPKLFLEVNDYEISGYAGYTKTITLDNLKFHLNLRWELERNFILNFVQKPEIFLKFFTGCILALGTYFYTFYSNLYAGLLLQESTQKQALKCFPEVAFMIGSTQRSKLSSEFLIIFRQFQTNMIEQQQQCNQETCSMVYNLINAVLILLDNVNLIEIELFRCLLIEPFNHIIRFNCDPMIVCSRNFRLHKLLIGRLYKLLKNSDHPILQEKCFEHILLNLLFDTTEFKLEQMQKESIMLFARYCKVKNIFIDNDGNAEEDDNKIKEKTSVNRSDEGDIHQNKHHYQQKHKLRKYSNEKLLPNTQQQDGSSSSNDVKIEKFRDLLFKYWPETFEQNQQQLDRVLSDLISPLVEYGFPIITMKLQKMFCKNSIFISIETDRAEYFQRLINKTRLWKQVFNEINHVY</sequence>
<evidence type="ECO:0000313" key="4">
    <source>
        <dbReference type="Proteomes" id="UP000887458"/>
    </source>
</evidence>
<feature type="compositionally biased region" description="Pro residues" evidence="1">
    <location>
        <begin position="10"/>
        <end position="25"/>
    </location>
</feature>
<evidence type="ECO:0000313" key="3">
    <source>
        <dbReference type="EMBL" id="KAH9424526.1"/>
    </source>
</evidence>
<dbReference type="EMBL" id="NJHN03000029">
    <property type="protein sequence ID" value="KAH9424526.1"/>
    <property type="molecule type" value="Genomic_DNA"/>
</dbReference>
<reference evidence="3 4" key="1">
    <citation type="journal article" date="2018" name="J. Allergy Clin. Immunol.">
        <title>High-quality assembly of Dermatophagoides pteronyssinus genome and transcriptome reveals a wide range of novel allergens.</title>
        <authorList>
            <person name="Liu X.Y."/>
            <person name="Yang K.Y."/>
            <person name="Wang M.Q."/>
            <person name="Kwok J.S."/>
            <person name="Zeng X."/>
            <person name="Yang Z."/>
            <person name="Xiao X.J."/>
            <person name="Lau C.P."/>
            <person name="Li Y."/>
            <person name="Huang Z.M."/>
            <person name="Ba J.G."/>
            <person name="Yim A.K."/>
            <person name="Ouyang C.Y."/>
            <person name="Ngai S.M."/>
            <person name="Chan T.F."/>
            <person name="Leung E.L."/>
            <person name="Liu L."/>
            <person name="Liu Z.G."/>
            <person name="Tsui S.K."/>
        </authorList>
    </citation>
    <scope>NUCLEOTIDE SEQUENCE [LARGE SCALE GENOMIC DNA]</scope>
    <source>
        <strain evidence="3">Derp</strain>
    </source>
</reference>
<reference evidence="3 4" key="2">
    <citation type="journal article" date="2022" name="Mol. Biol. Evol.">
        <title>Comparative Genomics Reveals Insights into the Divergent Evolution of Astigmatic Mites and Household Pest Adaptations.</title>
        <authorList>
            <person name="Xiong Q."/>
            <person name="Wan A.T."/>
            <person name="Liu X."/>
            <person name="Fung C.S."/>
            <person name="Xiao X."/>
            <person name="Malainual N."/>
            <person name="Hou J."/>
            <person name="Wang L."/>
            <person name="Wang M."/>
            <person name="Yang K.Y."/>
            <person name="Cui Y."/>
            <person name="Leung E.L."/>
            <person name="Nong W."/>
            <person name="Shin S.K."/>
            <person name="Au S.W."/>
            <person name="Jeong K.Y."/>
            <person name="Chew F.T."/>
            <person name="Hui J.H."/>
            <person name="Leung T.F."/>
            <person name="Tungtrongchitr A."/>
            <person name="Zhong N."/>
            <person name="Liu Z."/>
            <person name="Tsui S.K."/>
        </authorList>
    </citation>
    <scope>NUCLEOTIDE SEQUENCE [LARGE SCALE GENOMIC DNA]</scope>
    <source>
        <strain evidence="3">Derp</strain>
    </source>
</reference>
<comment type="caution">
    <text evidence="3">The sequence shown here is derived from an EMBL/GenBank/DDBJ whole genome shotgun (WGS) entry which is preliminary data.</text>
</comment>
<organism evidence="3 4">
    <name type="scientific">Dermatophagoides pteronyssinus</name>
    <name type="common">European house dust mite</name>
    <dbReference type="NCBI Taxonomy" id="6956"/>
    <lineage>
        <taxon>Eukaryota</taxon>
        <taxon>Metazoa</taxon>
        <taxon>Ecdysozoa</taxon>
        <taxon>Arthropoda</taxon>
        <taxon>Chelicerata</taxon>
        <taxon>Arachnida</taxon>
        <taxon>Acari</taxon>
        <taxon>Acariformes</taxon>
        <taxon>Sarcoptiformes</taxon>
        <taxon>Astigmata</taxon>
        <taxon>Psoroptidia</taxon>
        <taxon>Analgoidea</taxon>
        <taxon>Pyroglyphidae</taxon>
        <taxon>Dermatophagoidinae</taxon>
        <taxon>Dermatophagoides</taxon>
    </lineage>
</organism>